<keyword evidence="2" id="KW-0732">Signal</keyword>
<gene>
    <name evidence="3" type="ORF">SV7mr_18430</name>
</gene>
<organism evidence="3 4">
    <name type="scientific">Stieleria bergensis</name>
    <dbReference type="NCBI Taxonomy" id="2528025"/>
    <lineage>
        <taxon>Bacteria</taxon>
        <taxon>Pseudomonadati</taxon>
        <taxon>Planctomycetota</taxon>
        <taxon>Planctomycetia</taxon>
        <taxon>Pirellulales</taxon>
        <taxon>Pirellulaceae</taxon>
        <taxon>Stieleria</taxon>
    </lineage>
</organism>
<dbReference type="InterPro" id="IPR015305">
    <property type="entry name" value="DUF1961"/>
</dbReference>
<evidence type="ECO:0000256" key="2">
    <source>
        <dbReference type="SAM" id="SignalP"/>
    </source>
</evidence>
<name>A0A517ST84_9BACT</name>
<evidence type="ECO:0000256" key="1">
    <source>
        <dbReference type="SAM" id="MobiDB-lite"/>
    </source>
</evidence>
<dbReference type="Gene3D" id="2.60.120.200">
    <property type="match status" value="1"/>
</dbReference>
<keyword evidence="4" id="KW-1185">Reference proteome</keyword>
<dbReference type="Proteomes" id="UP000315003">
    <property type="component" value="Chromosome"/>
</dbReference>
<dbReference type="Pfam" id="PF09224">
    <property type="entry name" value="DUF1961"/>
    <property type="match status" value="1"/>
</dbReference>
<dbReference type="AlphaFoldDB" id="A0A517ST84"/>
<dbReference type="RefSeq" id="WP_419188285.1">
    <property type="nucleotide sequence ID" value="NZ_CP036272.1"/>
</dbReference>
<feature type="region of interest" description="Disordered" evidence="1">
    <location>
        <begin position="345"/>
        <end position="372"/>
    </location>
</feature>
<dbReference type="EMBL" id="CP036272">
    <property type="protein sequence ID" value="QDT59336.1"/>
    <property type="molecule type" value="Genomic_DNA"/>
</dbReference>
<reference evidence="3 4" key="1">
    <citation type="submission" date="2019-02" db="EMBL/GenBank/DDBJ databases">
        <title>Deep-cultivation of Planctomycetes and their phenomic and genomic characterization uncovers novel biology.</title>
        <authorList>
            <person name="Wiegand S."/>
            <person name="Jogler M."/>
            <person name="Boedeker C."/>
            <person name="Pinto D."/>
            <person name="Vollmers J."/>
            <person name="Rivas-Marin E."/>
            <person name="Kohn T."/>
            <person name="Peeters S.H."/>
            <person name="Heuer A."/>
            <person name="Rast P."/>
            <person name="Oberbeckmann S."/>
            <person name="Bunk B."/>
            <person name="Jeske O."/>
            <person name="Meyerdierks A."/>
            <person name="Storesund J.E."/>
            <person name="Kallscheuer N."/>
            <person name="Luecker S."/>
            <person name="Lage O.M."/>
            <person name="Pohl T."/>
            <person name="Merkel B.J."/>
            <person name="Hornburger P."/>
            <person name="Mueller R.-W."/>
            <person name="Bruemmer F."/>
            <person name="Labrenz M."/>
            <person name="Spormann A.M."/>
            <person name="Op den Camp H."/>
            <person name="Overmann J."/>
            <person name="Amann R."/>
            <person name="Jetten M.S.M."/>
            <person name="Mascher T."/>
            <person name="Medema M.H."/>
            <person name="Devos D.P."/>
            <person name="Kaster A.-K."/>
            <person name="Ovreas L."/>
            <person name="Rohde M."/>
            <person name="Galperin M.Y."/>
            <person name="Jogler C."/>
        </authorList>
    </citation>
    <scope>NUCLEOTIDE SEQUENCE [LARGE SCALE GENOMIC DNA]</scope>
    <source>
        <strain evidence="3 4">SV_7m_r</strain>
    </source>
</reference>
<feature type="signal peptide" evidence="2">
    <location>
        <begin position="1"/>
        <end position="25"/>
    </location>
</feature>
<proteinExistence type="predicted"/>
<feature type="chain" id="PRO_5022201700" description="3-keto-disaccharide hydrolase domain-containing protein" evidence="2">
    <location>
        <begin position="26"/>
        <end position="372"/>
    </location>
</feature>
<evidence type="ECO:0000313" key="3">
    <source>
        <dbReference type="EMBL" id="QDT59336.1"/>
    </source>
</evidence>
<evidence type="ECO:0000313" key="4">
    <source>
        <dbReference type="Proteomes" id="UP000315003"/>
    </source>
</evidence>
<sequence length="372" mass="41676" precursor="true">MTTVRHVVRFTTFAVLFLLAAPLLADEPTADSKRRPNPNGEQVAFEKAAMSVTWAEALADPCDRDWRKHWFLDGKVGTVTNRPNGMTLTAGPKFKNDAHHMVLWTQDNFVGDLKIEYEYTRLDKAPNCVTILYIQATGSDAGPYAKDITKWSELRQVPAMKMYYNHMNTYHISYAANPETEDAYLRGRRYMPEKQGLKGTGLKPDYSAAGLFATGVKHHITVIKKERDLYLKIKNPDTVRYFHLANQDLPVIIEGRIGLRHMFTRSARYSNFRVSRATAAPQAAQDGNLAEPLSELRCDLQTSASESATLSDTAELDTVKTHFGASDSEFQQLQPNADTRCRAMLESESGKPSAPGKIQKGLDSPSGHHRVR</sequence>
<accession>A0A517ST84</accession>
<evidence type="ECO:0008006" key="5">
    <source>
        <dbReference type="Google" id="ProtNLM"/>
    </source>
</evidence>
<protein>
    <recommendedName>
        <fullName evidence="5">3-keto-disaccharide hydrolase domain-containing protein</fullName>
    </recommendedName>
</protein>